<dbReference type="InterPro" id="IPR043128">
    <property type="entry name" value="Rev_trsase/Diguanyl_cyclase"/>
</dbReference>
<evidence type="ECO:0000259" key="1">
    <source>
        <dbReference type="Pfam" id="PF00078"/>
    </source>
</evidence>
<gene>
    <name evidence="2" type="ORF">PHMEG_00031771</name>
</gene>
<organism evidence="2 3">
    <name type="scientific">Phytophthora megakarya</name>
    <dbReference type="NCBI Taxonomy" id="4795"/>
    <lineage>
        <taxon>Eukaryota</taxon>
        <taxon>Sar</taxon>
        <taxon>Stramenopiles</taxon>
        <taxon>Oomycota</taxon>
        <taxon>Peronosporomycetes</taxon>
        <taxon>Peronosporales</taxon>
        <taxon>Peronosporaceae</taxon>
        <taxon>Phytophthora</taxon>
    </lineage>
</organism>
<dbReference type="EMBL" id="NBNE01010214">
    <property type="protein sequence ID" value="OWY97652.1"/>
    <property type="molecule type" value="Genomic_DNA"/>
</dbReference>
<dbReference type="InterPro" id="IPR000477">
    <property type="entry name" value="RT_dom"/>
</dbReference>
<comment type="caution">
    <text evidence="2">The sequence shown here is derived from an EMBL/GenBank/DDBJ whole genome shotgun (WGS) entry which is preliminary data.</text>
</comment>
<accession>A0A225UXJ1</accession>
<dbReference type="AlphaFoldDB" id="A0A225UXJ1"/>
<dbReference type="Pfam" id="PF00078">
    <property type="entry name" value="RVT_1"/>
    <property type="match status" value="1"/>
</dbReference>
<dbReference type="Gene3D" id="3.30.70.270">
    <property type="match status" value="1"/>
</dbReference>
<feature type="domain" description="Reverse transcriptase" evidence="1">
    <location>
        <begin position="6"/>
        <end position="84"/>
    </location>
</feature>
<name>A0A225UXJ1_9STRA</name>
<keyword evidence="3" id="KW-1185">Reference proteome</keyword>
<dbReference type="Gene3D" id="3.10.10.10">
    <property type="entry name" value="HIV Type 1 Reverse Transcriptase, subunit A, domain 1"/>
    <property type="match status" value="1"/>
</dbReference>
<dbReference type="InterPro" id="IPR051320">
    <property type="entry name" value="Viral_Replic_Matur_Polypro"/>
</dbReference>
<evidence type="ECO:0000313" key="3">
    <source>
        <dbReference type="Proteomes" id="UP000198211"/>
    </source>
</evidence>
<dbReference type="Proteomes" id="UP000198211">
    <property type="component" value="Unassembled WGS sequence"/>
</dbReference>
<protein>
    <recommendedName>
        <fullName evidence="1">Reverse transcriptase domain-containing protein</fullName>
    </recommendedName>
</protein>
<dbReference type="PANTHER" id="PTHR33064">
    <property type="entry name" value="POL PROTEIN"/>
    <property type="match status" value="1"/>
</dbReference>
<reference evidence="3" key="1">
    <citation type="submission" date="2017-03" db="EMBL/GenBank/DDBJ databases">
        <title>Phytopthora megakarya and P. palmivora, two closely related causual agents of cacao black pod achieved similar genome size and gene model numbers by different mechanisms.</title>
        <authorList>
            <person name="Ali S."/>
            <person name="Shao J."/>
            <person name="Larry D.J."/>
            <person name="Kronmiller B."/>
            <person name="Shen D."/>
            <person name="Strem M.D."/>
            <person name="Melnick R.L."/>
            <person name="Guiltinan M.J."/>
            <person name="Tyler B.M."/>
            <person name="Meinhardt L.W."/>
            <person name="Bailey B.A."/>
        </authorList>
    </citation>
    <scope>NUCLEOTIDE SEQUENCE [LARGE SCALE GENOMIC DNA]</scope>
    <source>
        <strain evidence="3">zdho120</strain>
    </source>
</reference>
<dbReference type="InterPro" id="IPR043502">
    <property type="entry name" value="DNA/RNA_pol_sf"/>
</dbReference>
<dbReference type="PANTHER" id="PTHR33064:SF37">
    <property type="entry name" value="RIBONUCLEASE H"/>
    <property type="match status" value="1"/>
</dbReference>
<proteinExistence type="predicted"/>
<dbReference type="SUPFAM" id="SSF56672">
    <property type="entry name" value="DNA/RNA polymerases"/>
    <property type="match status" value="1"/>
</dbReference>
<dbReference type="STRING" id="4795.A0A225UXJ1"/>
<evidence type="ECO:0000313" key="2">
    <source>
        <dbReference type="EMBL" id="OWY97652.1"/>
    </source>
</evidence>
<sequence>MVNAVTAIMEYPMPLVDDLLTELNNYLWFCSLDATSGFWGIMMTMCARKTSAFVCALRYFEWFRMPLGLKNAPMIYQRMIDNALWGFVQPKDSLKKQPNINDYSTMTQISP</sequence>
<dbReference type="OrthoDB" id="100410at2759"/>